<accession>A0AAU9IGF9</accession>
<evidence type="ECO:0000313" key="2">
    <source>
        <dbReference type="Proteomes" id="UP001162131"/>
    </source>
</evidence>
<organism evidence="1 2">
    <name type="scientific">Blepharisma stoltei</name>
    <dbReference type="NCBI Taxonomy" id="1481888"/>
    <lineage>
        <taxon>Eukaryota</taxon>
        <taxon>Sar</taxon>
        <taxon>Alveolata</taxon>
        <taxon>Ciliophora</taxon>
        <taxon>Postciliodesmatophora</taxon>
        <taxon>Heterotrichea</taxon>
        <taxon>Heterotrichida</taxon>
        <taxon>Blepharismidae</taxon>
        <taxon>Blepharisma</taxon>
    </lineage>
</organism>
<dbReference type="InterPro" id="IPR006652">
    <property type="entry name" value="Kelch_1"/>
</dbReference>
<dbReference type="Gene3D" id="2.120.10.80">
    <property type="entry name" value="Kelch-type beta propeller"/>
    <property type="match status" value="1"/>
</dbReference>
<dbReference type="SUPFAM" id="SSF50965">
    <property type="entry name" value="Galactose oxidase, central domain"/>
    <property type="match status" value="1"/>
</dbReference>
<gene>
    <name evidence="1" type="ORF">BSTOLATCC_MIC2583</name>
</gene>
<dbReference type="InterPro" id="IPR015915">
    <property type="entry name" value="Kelch-typ_b-propeller"/>
</dbReference>
<dbReference type="AlphaFoldDB" id="A0AAU9IGF9"/>
<proteinExistence type="predicted"/>
<evidence type="ECO:0000313" key="1">
    <source>
        <dbReference type="EMBL" id="CAG9310869.1"/>
    </source>
</evidence>
<protein>
    <recommendedName>
        <fullName evidence="3">Kelch motif family protein</fullName>
    </recommendedName>
</protein>
<dbReference type="InterPro" id="IPR011043">
    <property type="entry name" value="Gal_Oxase/kelch_b-propeller"/>
</dbReference>
<evidence type="ECO:0008006" key="3">
    <source>
        <dbReference type="Google" id="ProtNLM"/>
    </source>
</evidence>
<sequence>MRETIDPSIYFDSNLLCDMCIMKKCTLVTLNLEKKLCEDCAHKLKEETISASILNNVNTPEQYQIYQIQKNAYEVLSDLLDNKLSQYNVALEMLESLYEERCGWINELFRENQELLNAYLLEFSRIRDEMLNSLQNQLTSDSIDPYSLEMAAYTNYQNVLGASIISSIHENFNKLVGYVANTMRFEWSSPYDLFSPHNSPHKIQFFSTRNKVIYDIDVVNRENTQKIIIEEWNPTKGASWIKLPLGPIFHCGGIDKGIFKDSLRKTTSLLFYLEPYMIWEDHAVMQNSRSNHAIEMFNDNIYAIGGKMNESRLNIIEKFNLTTQKWCRVFNTVEVLGSTSSCKIESGILIAGEKVPSIYLFDPNTEEITTQASIAGKKILLKSNDAIYCLTDKSLYKSDLKDINFMLVKDNLRRKGNWWMPSKEICVGTKIFFITEDDGIGELWELDASTSNYELIKHDIRLQ</sequence>
<reference evidence="1" key="1">
    <citation type="submission" date="2021-09" db="EMBL/GenBank/DDBJ databases">
        <authorList>
            <consortium name="AG Swart"/>
            <person name="Singh M."/>
            <person name="Singh A."/>
            <person name="Seah K."/>
            <person name="Emmerich C."/>
        </authorList>
    </citation>
    <scope>NUCLEOTIDE SEQUENCE</scope>
    <source>
        <strain evidence="1">ATCC30299</strain>
    </source>
</reference>
<comment type="caution">
    <text evidence="1">The sequence shown here is derived from an EMBL/GenBank/DDBJ whole genome shotgun (WGS) entry which is preliminary data.</text>
</comment>
<dbReference type="Proteomes" id="UP001162131">
    <property type="component" value="Unassembled WGS sequence"/>
</dbReference>
<dbReference type="EMBL" id="CAJZBQ010000003">
    <property type="protein sequence ID" value="CAG9310869.1"/>
    <property type="molecule type" value="Genomic_DNA"/>
</dbReference>
<name>A0AAU9IGF9_9CILI</name>
<dbReference type="Pfam" id="PF01344">
    <property type="entry name" value="Kelch_1"/>
    <property type="match status" value="1"/>
</dbReference>
<keyword evidence="2" id="KW-1185">Reference proteome</keyword>